<keyword evidence="3" id="KW-1185">Reference proteome</keyword>
<dbReference type="AlphaFoldDB" id="A0A1V0B9H8"/>
<dbReference type="KEGG" id="ppha:BVH74_18080"/>
<dbReference type="PANTHER" id="PTHR36180:SF2">
    <property type="entry name" value="BRO FAMILY PROTEIN"/>
    <property type="match status" value="1"/>
</dbReference>
<dbReference type="STRING" id="1931241.BVH74_18080"/>
<organism evidence="2 3">
    <name type="scientific">Halopseudomonas phragmitis</name>
    <dbReference type="NCBI Taxonomy" id="1931241"/>
    <lineage>
        <taxon>Bacteria</taxon>
        <taxon>Pseudomonadati</taxon>
        <taxon>Pseudomonadota</taxon>
        <taxon>Gammaproteobacteria</taxon>
        <taxon>Pseudomonadales</taxon>
        <taxon>Pseudomonadaceae</taxon>
        <taxon>Halopseudomonas</taxon>
    </lineage>
</organism>
<dbReference type="Pfam" id="PF02498">
    <property type="entry name" value="Bro-N"/>
    <property type="match status" value="1"/>
</dbReference>
<accession>A0A1V0B9H8</accession>
<gene>
    <name evidence="2" type="ORF">BVH74_18080</name>
</gene>
<dbReference type="RefSeq" id="WP_080051448.1">
    <property type="nucleotide sequence ID" value="NZ_CP020100.1"/>
</dbReference>
<feature type="domain" description="Bro-N" evidence="1">
    <location>
        <begin position="1"/>
        <end position="110"/>
    </location>
</feature>
<evidence type="ECO:0000313" key="3">
    <source>
        <dbReference type="Proteomes" id="UP000243488"/>
    </source>
</evidence>
<dbReference type="InterPro" id="IPR003497">
    <property type="entry name" value="BRO_N_domain"/>
</dbReference>
<protein>
    <recommendedName>
        <fullName evidence="1">Bro-N domain-containing protein</fullName>
    </recommendedName>
</protein>
<sequence length="286" mass="31737">MSQPIIEFAFDDKPVRVVLVDGEPWWVASDLSRALEYRDAEKMTRMLDSDEAGTHNVGTSSVNGVSQIREMTIINESGLYSAILRSRKASAKRFKKWVTSEVLPSIRKYGGYVMPNTQADPEPVPRSSRVEAEEVVAAGRVFRSLYTVGRSMGMPRRLAATRANQAAERTTGVDLAAELDASPWLDGPDMPAPQRKAYELQQRIRAHLVANDWPQGFSVQQVIEALQLVNDRGTQTSVGSCLRLLGYKRVRLSPTRPGGARPYVYQLDTLPALEVCQSMIPVRACS</sequence>
<dbReference type="SMART" id="SM01040">
    <property type="entry name" value="Bro-N"/>
    <property type="match status" value="1"/>
</dbReference>
<dbReference type="EMBL" id="CP020100">
    <property type="protein sequence ID" value="AQZ96540.1"/>
    <property type="molecule type" value="Genomic_DNA"/>
</dbReference>
<name>A0A1V0B9H8_9GAMM</name>
<reference evidence="2 3" key="1">
    <citation type="submission" date="2017-03" db="EMBL/GenBank/DDBJ databases">
        <title>Complete genome sequence of the novel DNRA strain Pseudomonas sp. S-6-2 isolated from Chinese polluted river sediment. Journal of Biotechnology.</title>
        <authorList>
            <person name="Li J."/>
            <person name="Xiang F."/>
            <person name="Wang L."/>
            <person name="Xi L."/>
            <person name="Liu J."/>
        </authorList>
    </citation>
    <scope>NUCLEOTIDE SEQUENCE [LARGE SCALE GENOMIC DNA]</scope>
    <source>
        <strain evidence="2 3">S-6-2</strain>
    </source>
</reference>
<dbReference type="PROSITE" id="PS51750">
    <property type="entry name" value="BRO_N"/>
    <property type="match status" value="1"/>
</dbReference>
<evidence type="ECO:0000313" key="2">
    <source>
        <dbReference type="EMBL" id="AQZ96540.1"/>
    </source>
</evidence>
<proteinExistence type="predicted"/>
<evidence type="ECO:0000259" key="1">
    <source>
        <dbReference type="PROSITE" id="PS51750"/>
    </source>
</evidence>
<dbReference type="PANTHER" id="PTHR36180">
    <property type="entry name" value="DNA-BINDING PROTEIN-RELATED-RELATED"/>
    <property type="match status" value="1"/>
</dbReference>
<dbReference type="Proteomes" id="UP000243488">
    <property type="component" value="Chromosome"/>
</dbReference>